<keyword evidence="4" id="KW-1185">Reference proteome</keyword>
<keyword evidence="2" id="KW-0732">Signal</keyword>
<dbReference type="EMBL" id="PXWF02000265">
    <property type="protein sequence ID" value="PWF44655.1"/>
    <property type="molecule type" value="Genomic_DNA"/>
</dbReference>
<dbReference type="Proteomes" id="UP000241421">
    <property type="component" value="Unassembled WGS sequence"/>
</dbReference>
<reference evidence="3 4" key="1">
    <citation type="submission" date="2018-04" db="EMBL/GenBank/DDBJ databases">
        <title>Massilia violaceinigra sp. nov., a novel purple-pigmented bacterium isolated from Tianshan glacier, Xinjiang, China.</title>
        <authorList>
            <person name="Wang H."/>
        </authorList>
    </citation>
    <scope>NUCLEOTIDE SEQUENCE [LARGE SCALE GENOMIC DNA]</scope>
    <source>
        <strain evidence="3 4">B448-2</strain>
    </source>
</reference>
<organism evidence="3 4">
    <name type="scientific">Massilia glaciei</name>
    <dbReference type="NCBI Taxonomy" id="1524097"/>
    <lineage>
        <taxon>Bacteria</taxon>
        <taxon>Pseudomonadati</taxon>
        <taxon>Pseudomonadota</taxon>
        <taxon>Betaproteobacteria</taxon>
        <taxon>Burkholderiales</taxon>
        <taxon>Oxalobacteraceae</taxon>
        <taxon>Telluria group</taxon>
        <taxon>Massilia</taxon>
    </lineage>
</organism>
<feature type="region of interest" description="Disordered" evidence="1">
    <location>
        <begin position="34"/>
        <end position="62"/>
    </location>
</feature>
<evidence type="ECO:0000256" key="2">
    <source>
        <dbReference type="SAM" id="SignalP"/>
    </source>
</evidence>
<gene>
    <name evidence="3" type="ORF">C7C56_019145</name>
</gene>
<protein>
    <recommendedName>
        <fullName evidence="5">Lipoprotein</fullName>
    </recommendedName>
</protein>
<proteinExistence type="predicted"/>
<name>A0A2U2HGT1_9BURK</name>
<dbReference type="PROSITE" id="PS51257">
    <property type="entry name" value="PROKAR_LIPOPROTEIN"/>
    <property type="match status" value="1"/>
</dbReference>
<evidence type="ECO:0008006" key="5">
    <source>
        <dbReference type="Google" id="ProtNLM"/>
    </source>
</evidence>
<comment type="caution">
    <text evidence="3">The sequence shown here is derived from an EMBL/GenBank/DDBJ whole genome shotgun (WGS) entry which is preliminary data.</text>
</comment>
<dbReference type="AlphaFoldDB" id="A0A2U2HGT1"/>
<feature type="chain" id="PRO_5015600336" description="Lipoprotein" evidence="2">
    <location>
        <begin position="20"/>
        <end position="62"/>
    </location>
</feature>
<evidence type="ECO:0000313" key="3">
    <source>
        <dbReference type="EMBL" id="PWF44655.1"/>
    </source>
</evidence>
<accession>A0A2U2HGT1</accession>
<evidence type="ECO:0000256" key="1">
    <source>
        <dbReference type="SAM" id="MobiDB-lite"/>
    </source>
</evidence>
<sequence>MMKKIVCLLALAAAMSGCAATGELLGSVLGAAAASAPSNQPGNGYPQPAPRRDTSVTATGIR</sequence>
<dbReference type="RefSeq" id="WP_106758973.1">
    <property type="nucleotide sequence ID" value="NZ_PXWF02000265.1"/>
</dbReference>
<evidence type="ECO:0000313" key="4">
    <source>
        <dbReference type="Proteomes" id="UP000241421"/>
    </source>
</evidence>
<feature type="signal peptide" evidence="2">
    <location>
        <begin position="1"/>
        <end position="19"/>
    </location>
</feature>